<proteinExistence type="inferred from homology"/>
<dbReference type="Proteomes" id="UP000682733">
    <property type="component" value="Unassembled WGS sequence"/>
</dbReference>
<dbReference type="AlphaFoldDB" id="A0A8S2CXF5"/>
<dbReference type="GO" id="GO:0005525">
    <property type="term" value="F:GTP binding"/>
    <property type="evidence" value="ECO:0007669"/>
    <property type="project" value="InterPro"/>
</dbReference>
<dbReference type="Proteomes" id="UP000677228">
    <property type="component" value="Unassembled WGS sequence"/>
</dbReference>
<evidence type="ECO:0000313" key="6">
    <source>
        <dbReference type="EMBL" id="CAF3612848.1"/>
    </source>
</evidence>
<comment type="caution">
    <text evidence="5">The sequence shown here is derived from an EMBL/GenBank/DDBJ whole genome shotgun (WGS) entry which is preliminary data.</text>
</comment>
<accession>A0A8S2CXF5</accession>
<evidence type="ECO:0000256" key="1">
    <source>
        <dbReference type="ARBA" id="ARBA00008535"/>
    </source>
</evidence>
<feature type="region of interest" description="Disordered" evidence="3">
    <location>
        <begin position="309"/>
        <end position="363"/>
    </location>
</feature>
<feature type="compositionally biased region" description="Low complexity" evidence="3">
    <location>
        <begin position="277"/>
        <end position="287"/>
    </location>
</feature>
<keyword evidence="2" id="KW-0547">Nucleotide-binding</keyword>
<name>A0A8S2CXF5_9BILA</name>
<dbReference type="EMBL" id="CAJNOK010001755">
    <property type="protein sequence ID" value="CAF0828398.1"/>
    <property type="molecule type" value="Genomic_DNA"/>
</dbReference>
<evidence type="ECO:0000313" key="5">
    <source>
        <dbReference type="EMBL" id="CAF0828398.1"/>
    </source>
</evidence>
<comment type="similarity">
    <text evidence="1">Belongs to the TRAFAC class TrmE-Era-EngA-EngB-Septin-like GTPase superfamily. AIG1/Toc34/Toc159-like paraseptin GTPase family. IAN subfamily.</text>
</comment>
<dbReference type="EMBL" id="CAJOBA010001754">
    <property type="protein sequence ID" value="CAF3612848.1"/>
    <property type="molecule type" value="Genomic_DNA"/>
</dbReference>
<dbReference type="Gene3D" id="3.40.50.300">
    <property type="entry name" value="P-loop containing nucleotide triphosphate hydrolases"/>
    <property type="match status" value="1"/>
</dbReference>
<evidence type="ECO:0000256" key="3">
    <source>
        <dbReference type="SAM" id="MobiDB-lite"/>
    </source>
</evidence>
<dbReference type="InterPro" id="IPR006703">
    <property type="entry name" value="G_AIG1"/>
</dbReference>
<protein>
    <recommendedName>
        <fullName evidence="4">AIG1-type G domain-containing protein</fullName>
    </recommendedName>
</protein>
<feature type="region of interest" description="Disordered" evidence="3">
    <location>
        <begin position="266"/>
        <end position="287"/>
    </location>
</feature>
<feature type="domain" description="AIG1-type G" evidence="4">
    <location>
        <begin position="27"/>
        <end position="235"/>
    </location>
</feature>
<gene>
    <name evidence="5" type="ORF">OVA965_LOCUS6016</name>
    <name evidence="6" type="ORF">TMI583_LOCUS6008</name>
</gene>
<dbReference type="InterPro" id="IPR027417">
    <property type="entry name" value="P-loop_NTPase"/>
</dbReference>
<evidence type="ECO:0000313" key="7">
    <source>
        <dbReference type="Proteomes" id="UP000677228"/>
    </source>
</evidence>
<evidence type="ECO:0000259" key="4">
    <source>
        <dbReference type="Pfam" id="PF04548"/>
    </source>
</evidence>
<feature type="compositionally biased region" description="Polar residues" evidence="3">
    <location>
        <begin position="309"/>
        <end position="320"/>
    </location>
</feature>
<dbReference type="Pfam" id="PF04548">
    <property type="entry name" value="AIG1"/>
    <property type="match status" value="1"/>
</dbReference>
<sequence>MENNPIEFYHLPTARIASAGAAQTGCLFLGNSGSGKSFLANIVIGRDVFKAECNCDSVTHETEFQEYKINEDNSCAIFNIPGLIEADQQAVDRNKIEIYKAFEQCPNSVVAFVFNVGGSGRLKDEDLIAFHAINNVYDFKSNSFLVAVNDLPPERPATYEGETIVKLQHLLNMQDVKVCFLDRINKDELRQRDYLRLKLGKALLECTPKMYVKKGDIQLQVDQIKKMKEEMKQKQQEFGHRREQLQNEIHQKQSEFDQAKKDFEQSETNLRAEVEQQEAAEPSSQAQQNELIKMIKIMQSRMAEQSADLNAEQTQNTGIQTVELRQKRQTAADSQAEQRRLAKQMEVMKSEIERLRQQQTSTA</sequence>
<dbReference type="SUPFAM" id="SSF52540">
    <property type="entry name" value="P-loop containing nucleoside triphosphate hydrolases"/>
    <property type="match status" value="1"/>
</dbReference>
<organism evidence="5 7">
    <name type="scientific">Didymodactylos carnosus</name>
    <dbReference type="NCBI Taxonomy" id="1234261"/>
    <lineage>
        <taxon>Eukaryota</taxon>
        <taxon>Metazoa</taxon>
        <taxon>Spiralia</taxon>
        <taxon>Gnathifera</taxon>
        <taxon>Rotifera</taxon>
        <taxon>Eurotatoria</taxon>
        <taxon>Bdelloidea</taxon>
        <taxon>Philodinida</taxon>
        <taxon>Philodinidae</taxon>
        <taxon>Didymodactylos</taxon>
    </lineage>
</organism>
<reference evidence="5" key="1">
    <citation type="submission" date="2021-02" db="EMBL/GenBank/DDBJ databases">
        <authorList>
            <person name="Nowell W R."/>
        </authorList>
    </citation>
    <scope>NUCLEOTIDE SEQUENCE</scope>
</reference>
<feature type="compositionally biased region" description="Basic and acidic residues" evidence="3">
    <location>
        <begin position="346"/>
        <end position="356"/>
    </location>
</feature>
<evidence type="ECO:0000256" key="2">
    <source>
        <dbReference type="ARBA" id="ARBA00022741"/>
    </source>
</evidence>